<evidence type="ECO:0000259" key="8">
    <source>
        <dbReference type="PROSITE" id="PS50893"/>
    </source>
</evidence>
<gene>
    <name evidence="10" type="ORF">HAHE_00100</name>
</gene>
<keyword evidence="3" id="KW-0547">Nucleotide-binding</keyword>
<reference evidence="10 11" key="1">
    <citation type="submission" date="2021-06" db="EMBL/GenBank/DDBJ databases">
        <title>Complete genome of Haloferula helveola possessing various polysaccharide degrading enzymes.</title>
        <authorList>
            <person name="Takami H."/>
            <person name="Huang C."/>
            <person name="Hamasaki K."/>
        </authorList>
    </citation>
    <scope>NUCLEOTIDE SEQUENCE [LARGE SCALE GENOMIC DNA]</scope>
    <source>
        <strain evidence="10 11">CN-1</strain>
    </source>
</reference>
<evidence type="ECO:0000259" key="9">
    <source>
        <dbReference type="PROSITE" id="PS50929"/>
    </source>
</evidence>
<evidence type="ECO:0000256" key="6">
    <source>
        <dbReference type="ARBA" id="ARBA00023136"/>
    </source>
</evidence>
<organism evidence="10 11">
    <name type="scientific">Haloferula helveola</name>
    <dbReference type="NCBI Taxonomy" id="490095"/>
    <lineage>
        <taxon>Bacteria</taxon>
        <taxon>Pseudomonadati</taxon>
        <taxon>Verrucomicrobiota</taxon>
        <taxon>Verrucomicrobiia</taxon>
        <taxon>Verrucomicrobiales</taxon>
        <taxon>Verrucomicrobiaceae</taxon>
        <taxon>Haloferula</taxon>
    </lineage>
</organism>
<dbReference type="EMBL" id="AP024702">
    <property type="protein sequence ID" value="BCX46102.1"/>
    <property type="molecule type" value="Genomic_DNA"/>
</dbReference>
<dbReference type="InterPro" id="IPR027417">
    <property type="entry name" value="P-loop_NTPase"/>
</dbReference>
<protein>
    <submittedName>
        <fullName evidence="10">ABC-type multidrug transport system, ATPase and permease</fullName>
    </submittedName>
</protein>
<keyword evidence="4" id="KW-0067">ATP-binding</keyword>
<dbReference type="PROSITE" id="PS50929">
    <property type="entry name" value="ABC_TM1F"/>
    <property type="match status" value="1"/>
</dbReference>
<dbReference type="Proteomes" id="UP001374893">
    <property type="component" value="Chromosome"/>
</dbReference>
<feature type="domain" description="ABC transporter" evidence="8">
    <location>
        <begin position="409"/>
        <end position="642"/>
    </location>
</feature>
<dbReference type="Pfam" id="PF00664">
    <property type="entry name" value="ABC_membrane"/>
    <property type="match status" value="1"/>
</dbReference>
<feature type="domain" description="ABC transmembrane type-1" evidence="9">
    <location>
        <begin position="137"/>
        <end position="375"/>
    </location>
</feature>
<dbReference type="PROSITE" id="PS00211">
    <property type="entry name" value="ABC_TRANSPORTER_1"/>
    <property type="match status" value="1"/>
</dbReference>
<dbReference type="InterPro" id="IPR036640">
    <property type="entry name" value="ABC1_TM_sf"/>
</dbReference>
<evidence type="ECO:0000256" key="1">
    <source>
        <dbReference type="ARBA" id="ARBA00004651"/>
    </source>
</evidence>
<dbReference type="Gene3D" id="1.20.1560.10">
    <property type="entry name" value="ABC transporter type 1, transmembrane domain"/>
    <property type="match status" value="1"/>
</dbReference>
<evidence type="ECO:0000313" key="10">
    <source>
        <dbReference type="EMBL" id="BCX46102.1"/>
    </source>
</evidence>
<dbReference type="PANTHER" id="PTHR24221:SF654">
    <property type="entry name" value="ATP-BINDING CASSETTE SUB-FAMILY B MEMBER 6"/>
    <property type="match status" value="1"/>
</dbReference>
<dbReference type="SUPFAM" id="SSF52540">
    <property type="entry name" value="P-loop containing nucleoside triphosphate hydrolases"/>
    <property type="match status" value="1"/>
</dbReference>
<dbReference type="PANTHER" id="PTHR24221">
    <property type="entry name" value="ATP-BINDING CASSETTE SUB-FAMILY B"/>
    <property type="match status" value="1"/>
</dbReference>
<evidence type="ECO:0000256" key="4">
    <source>
        <dbReference type="ARBA" id="ARBA00022840"/>
    </source>
</evidence>
<feature type="transmembrane region" description="Helical" evidence="7">
    <location>
        <begin position="318"/>
        <end position="339"/>
    </location>
</feature>
<keyword evidence="11" id="KW-1185">Reference proteome</keyword>
<dbReference type="Gene3D" id="3.40.50.300">
    <property type="entry name" value="P-loop containing nucleotide triphosphate hydrolases"/>
    <property type="match status" value="1"/>
</dbReference>
<dbReference type="InterPro" id="IPR039421">
    <property type="entry name" value="Type_1_exporter"/>
</dbReference>
<proteinExistence type="predicted"/>
<dbReference type="Pfam" id="PF00005">
    <property type="entry name" value="ABC_tran"/>
    <property type="match status" value="1"/>
</dbReference>
<dbReference type="SMART" id="SM00382">
    <property type="entry name" value="AAA"/>
    <property type="match status" value="1"/>
</dbReference>
<sequence>MFASGLAGGGLGGEAFRHRMKRFYPYFAYLAEAKGRFLAGILSGLLFAAFSGFGMPFMVEKVFPVIFGSRPEIEAVIDRLVEAEGPEEADRLLQEAFPGDMKSREETAQVQLWFNEKFGDDKGRTAMLVAAAMLVPITALLRGMAGFFNVYWITSAGLHVLRRIQQSVFDKLQRLPLGFFSGRQTGDLIARVNGDSGILQGVVTTISNDLIKQPFTLLFALGYLVYKSIENQSAFFVLLCLLTIPIAVLPIRVLGKRLMRRAGNMQKEAGNNTAILAETLGATREVRAFNLEDMLAKRFLDGVARWTHLHLKVVKYRYFVPPIIEMLAAGAVAAALTFGSVQGMTLEQFLPLVIALYMCYDPIKKLGEVHNRLKQGEASLDRLEVILNAEEGVTDPPDPVRIQKVKGEIRFEGVNFAYGKAPALKEVDTVIPAGQIVALVGPSGAGKTTFASMIPRFYDPVDGIIRLDGVDLKTLRLKELRDFITLVPQEAVLFSGTIEENIRLGRLSASREEIEQAARLANAHDFISGFSDGYATQVGERGAQLSGGQKQRISIARAFLKNAPVLILDEATAALDGDSESQIQKELADLAKGRTTLIIAHRFSTIRIADRILVFEKGRIVGDGTFEELEQGHDLFRSLLENQRH</sequence>
<name>A0ABN6GZ48_9BACT</name>
<keyword evidence="5 7" id="KW-1133">Transmembrane helix</keyword>
<keyword evidence="6 7" id="KW-0472">Membrane</keyword>
<accession>A0ABN6GZ48</accession>
<evidence type="ECO:0000256" key="3">
    <source>
        <dbReference type="ARBA" id="ARBA00022741"/>
    </source>
</evidence>
<evidence type="ECO:0000256" key="7">
    <source>
        <dbReference type="SAM" id="Phobius"/>
    </source>
</evidence>
<dbReference type="SUPFAM" id="SSF90123">
    <property type="entry name" value="ABC transporter transmembrane region"/>
    <property type="match status" value="1"/>
</dbReference>
<feature type="transmembrane region" description="Helical" evidence="7">
    <location>
        <begin position="126"/>
        <end position="153"/>
    </location>
</feature>
<dbReference type="InterPro" id="IPR011527">
    <property type="entry name" value="ABC1_TM_dom"/>
</dbReference>
<comment type="subcellular location">
    <subcellularLocation>
        <location evidence="1">Cell membrane</location>
        <topology evidence="1">Multi-pass membrane protein</topology>
    </subcellularLocation>
</comment>
<dbReference type="InterPro" id="IPR017871">
    <property type="entry name" value="ABC_transporter-like_CS"/>
</dbReference>
<dbReference type="PROSITE" id="PS50893">
    <property type="entry name" value="ABC_TRANSPORTER_2"/>
    <property type="match status" value="1"/>
</dbReference>
<dbReference type="CDD" id="cd18552">
    <property type="entry name" value="ABC_6TM_MsbA_like"/>
    <property type="match status" value="1"/>
</dbReference>
<feature type="transmembrane region" description="Helical" evidence="7">
    <location>
        <begin position="37"/>
        <end position="59"/>
    </location>
</feature>
<dbReference type="InterPro" id="IPR003439">
    <property type="entry name" value="ABC_transporter-like_ATP-bd"/>
</dbReference>
<feature type="transmembrane region" description="Helical" evidence="7">
    <location>
        <begin position="234"/>
        <end position="255"/>
    </location>
</feature>
<keyword evidence="2 7" id="KW-0812">Transmembrane</keyword>
<dbReference type="InterPro" id="IPR003593">
    <property type="entry name" value="AAA+_ATPase"/>
</dbReference>
<evidence type="ECO:0000256" key="2">
    <source>
        <dbReference type="ARBA" id="ARBA00022692"/>
    </source>
</evidence>
<evidence type="ECO:0000313" key="11">
    <source>
        <dbReference type="Proteomes" id="UP001374893"/>
    </source>
</evidence>
<evidence type="ECO:0000256" key="5">
    <source>
        <dbReference type="ARBA" id="ARBA00022989"/>
    </source>
</evidence>